<dbReference type="Gene3D" id="1.20.140.10">
    <property type="entry name" value="Butyryl-CoA Dehydrogenase, subunit A, domain 3"/>
    <property type="match status" value="2"/>
</dbReference>
<dbReference type="Pfam" id="PF01756">
    <property type="entry name" value="ACOX"/>
    <property type="match status" value="1"/>
</dbReference>
<keyword evidence="4 10" id="KW-0285">Flavoprotein</keyword>
<evidence type="ECO:0000256" key="12">
    <source>
        <dbReference type="PIRSR" id="PIRSR000168-2"/>
    </source>
</evidence>
<organism evidence="16 17">
    <name type="scientific">Riccia fluitans</name>
    <dbReference type="NCBI Taxonomy" id="41844"/>
    <lineage>
        <taxon>Eukaryota</taxon>
        <taxon>Viridiplantae</taxon>
        <taxon>Streptophyta</taxon>
        <taxon>Embryophyta</taxon>
        <taxon>Marchantiophyta</taxon>
        <taxon>Marchantiopsida</taxon>
        <taxon>Marchantiidae</taxon>
        <taxon>Marchantiales</taxon>
        <taxon>Ricciaceae</taxon>
        <taxon>Riccia</taxon>
    </lineage>
</organism>
<keyword evidence="6" id="KW-0276">Fatty acid metabolism</keyword>
<evidence type="ECO:0000256" key="8">
    <source>
        <dbReference type="ARBA" id="ARBA00023098"/>
    </source>
</evidence>
<comment type="cofactor">
    <cofactor evidence="1">
        <name>FAD</name>
        <dbReference type="ChEBI" id="CHEBI:57692"/>
    </cofactor>
</comment>
<dbReference type="InterPro" id="IPR002655">
    <property type="entry name" value="Acyl-CoA_oxidase_C"/>
</dbReference>
<evidence type="ECO:0000259" key="15">
    <source>
        <dbReference type="Pfam" id="PF22924"/>
    </source>
</evidence>
<dbReference type="InterPro" id="IPR012258">
    <property type="entry name" value="Acyl-CoA_oxidase"/>
</dbReference>
<dbReference type="InterPro" id="IPR046373">
    <property type="entry name" value="Acyl-CoA_Oxase/DH_mid-dom_sf"/>
</dbReference>
<dbReference type="FunFam" id="1.20.140.10:FF:000013">
    <property type="entry name" value="Acyl-coenzyme A oxidase"/>
    <property type="match status" value="1"/>
</dbReference>
<evidence type="ECO:0000256" key="2">
    <source>
        <dbReference type="ARBA" id="ARBA00004275"/>
    </source>
</evidence>
<dbReference type="Pfam" id="PF14749">
    <property type="entry name" value="Acyl-CoA_ox_N"/>
    <property type="match status" value="1"/>
</dbReference>
<dbReference type="PIRSF" id="PIRSF000168">
    <property type="entry name" value="Acyl-CoA_oxidase"/>
    <property type="match status" value="1"/>
</dbReference>
<evidence type="ECO:0000256" key="6">
    <source>
        <dbReference type="ARBA" id="ARBA00022832"/>
    </source>
</evidence>
<gene>
    <name evidence="16" type="ORF">R1flu_017030</name>
</gene>
<dbReference type="Gene3D" id="2.40.110.10">
    <property type="entry name" value="Butyryl-CoA Dehydrogenase, subunit A, domain 2"/>
    <property type="match status" value="1"/>
</dbReference>
<evidence type="ECO:0000256" key="9">
    <source>
        <dbReference type="ARBA" id="ARBA00023140"/>
    </source>
</evidence>
<evidence type="ECO:0000259" key="14">
    <source>
        <dbReference type="Pfam" id="PF14749"/>
    </source>
</evidence>
<evidence type="ECO:0000256" key="1">
    <source>
        <dbReference type="ARBA" id="ARBA00001974"/>
    </source>
</evidence>
<dbReference type="InterPro" id="IPR055060">
    <property type="entry name" value="ACOX_C_alpha1"/>
</dbReference>
<name>A0ABD1YNI9_9MARC</name>
<evidence type="ECO:0000313" key="16">
    <source>
        <dbReference type="EMBL" id="KAL2632344.1"/>
    </source>
</evidence>
<evidence type="ECO:0000256" key="5">
    <source>
        <dbReference type="ARBA" id="ARBA00022827"/>
    </source>
</evidence>
<evidence type="ECO:0000259" key="13">
    <source>
        <dbReference type="Pfam" id="PF01756"/>
    </source>
</evidence>
<dbReference type="Gene3D" id="1.10.540.10">
    <property type="entry name" value="Acyl-CoA dehydrogenase/oxidase, N-terminal domain"/>
    <property type="match status" value="1"/>
</dbReference>
<dbReference type="SUPFAM" id="SSF56645">
    <property type="entry name" value="Acyl-CoA dehydrogenase NM domain-like"/>
    <property type="match status" value="1"/>
</dbReference>
<dbReference type="GO" id="GO:0005777">
    <property type="term" value="C:peroxisome"/>
    <property type="evidence" value="ECO:0007669"/>
    <property type="project" value="UniProtKB-SubCell"/>
</dbReference>
<keyword evidence="8" id="KW-0443">Lipid metabolism</keyword>
<dbReference type="GO" id="GO:0016491">
    <property type="term" value="F:oxidoreductase activity"/>
    <property type="evidence" value="ECO:0007669"/>
    <property type="project" value="UniProtKB-KW"/>
</dbReference>
<evidence type="ECO:0000256" key="4">
    <source>
        <dbReference type="ARBA" id="ARBA00022630"/>
    </source>
</evidence>
<dbReference type="InterPro" id="IPR036250">
    <property type="entry name" value="AcylCo_DH-like_C"/>
</dbReference>
<dbReference type="InterPro" id="IPR029320">
    <property type="entry name" value="Acyl-CoA_ox_N"/>
</dbReference>
<feature type="domain" description="Acyl-CoA oxidase C-terminal" evidence="13">
    <location>
        <begin position="487"/>
        <end position="663"/>
    </location>
</feature>
<dbReference type="EMBL" id="JBHFFA010000004">
    <property type="protein sequence ID" value="KAL2632344.1"/>
    <property type="molecule type" value="Genomic_DNA"/>
</dbReference>
<comment type="caution">
    <text evidence="16">The sequence shown here is derived from an EMBL/GenBank/DDBJ whole genome shotgun (WGS) entry which is preliminary data.</text>
</comment>
<dbReference type="PANTHER" id="PTHR10909:SF250">
    <property type="entry name" value="PEROXISOMAL ACYL-COENZYME A OXIDASE 1"/>
    <property type="match status" value="1"/>
</dbReference>
<comment type="subcellular location">
    <subcellularLocation>
        <location evidence="2">Peroxisome</location>
    </subcellularLocation>
</comment>
<dbReference type="Proteomes" id="UP001605036">
    <property type="component" value="Unassembled WGS sequence"/>
</dbReference>
<dbReference type="FunFam" id="2.40.110.10:FF:000075">
    <property type="entry name" value="Acyl-coenzyme A oxidase"/>
    <property type="match status" value="1"/>
</dbReference>
<dbReference type="InterPro" id="IPR037069">
    <property type="entry name" value="AcylCoA_DH/ox_N_sf"/>
</dbReference>
<proteinExistence type="inferred from homology"/>
<dbReference type="FunFam" id="1.20.140.10:FF:000005">
    <property type="entry name" value="Acyl-coenzyme A oxidase"/>
    <property type="match status" value="1"/>
</dbReference>
<keyword evidence="9" id="KW-0576">Peroxisome</keyword>
<evidence type="ECO:0000256" key="7">
    <source>
        <dbReference type="ARBA" id="ARBA00023002"/>
    </source>
</evidence>
<protein>
    <recommendedName>
        <fullName evidence="10">Acyl-coenzyme A oxidase</fullName>
    </recommendedName>
</protein>
<dbReference type="AlphaFoldDB" id="A0ABD1YNI9"/>
<feature type="domain" description="Acyl-coenzyme A oxidase N-terminal" evidence="14">
    <location>
        <begin position="24"/>
        <end position="139"/>
    </location>
</feature>
<dbReference type="FunFam" id="1.10.540.10:FF:000015">
    <property type="entry name" value="Acyl-coenzyme A oxidase"/>
    <property type="match status" value="1"/>
</dbReference>
<dbReference type="GO" id="GO:0006631">
    <property type="term" value="P:fatty acid metabolic process"/>
    <property type="evidence" value="ECO:0007669"/>
    <property type="project" value="UniProtKB-KW"/>
</dbReference>
<feature type="binding site" evidence="12">
    <location>
        <position position="184"/>
    </location>
    <ligand>
        <name>FAD</name>
        <dbReference type="ChEBI" id="CHEBI:57692"/>
    </ligand>
</feature>
<comment type="similarity">
    <text evidence="3 10">Belongs to the acyl-CoA oxidase family.</text>
</comment>
<feature type="binding site" evidence="12">
    <location>
        <position position="145"/>
    </location>
    <ligand>
        <name>FAD</name>
        <dbReference type="ChEBI" id="CHEBI:57692"/>
    </ligand>
</feature>
<feature type="domain" description="Acyl-CoA oxidase C-alpha1" evidence="15">
    <location>
        <begin position="285"/>
        <end position="446"/>
    </location>
</feature>
<accession>A0ABD1YNI9</accession>
<evidence type="ECO:0000256" key="3">
    <source>
        <dbReference type="ARBA" id="ARBA00006288"/>
    </source>
</evidence>
<keyword evidence="7" id="KW-0560">Oxidoreductase</keyword>
<keyword evidence="5 10" id="KW-0274">FAD</keyword>
<dbReference type="SUPFAM" id="SSF47203">
    <property type="entry name" value="Acyl-CoA dehydrogenase C-terminal domain-like"/>
    <property type="match status" value="2"/>
</dbReference>
<reference evidence="16 17" key="1">
    <citation type="submission" date="2024-09" db="EMBL/GenBank/DDBJ databases">
        <title>Chromosome-scale assembly of Riccia fluitans.</title>
        <authorList>
            <person name="Paukszto L."/>
            <person name="Sawicki J."/>
            <person name="Karawczyk K."/>
            <person name="Piernik-Szablinska J."/>
            <person name="Szczecinska M."/>
            <person name="Mazdziarz M."/>
        </authorList>
    </citation>
    <scope>NUCLEOTIDE SEQUENCE [LARGE SCALE GENOMIC DNA]</scope>
    <source>
        <strain evidence="16">Rf_01</strain>
        <tissue evidence="16">Aerial parts of the thallus</tissue>
    </source>
</reference>
<keyword evidence="17" id="KW-1185">Reference proteome</keyword>
<dbReference type="PANTHER" id="PTHR10909">
    <property type="entry name" value="ELECTRON TRANSPORT OXIDOREDUCTASE"/>
    <property type="match status" value="1"/>
</dbReference>
<dbReference type="InterPro" id="IPR009100">
    <property type="entry name" value="AcylCoA_DH/oxidase_NM_dom_sf"/>
</dbReference>
<feature type="active site" description="Proton acceptor" evidence="11">
    <location>
        <position position="431"/>
    </location>
</feature>
<evidence type="ECO:0000313" key="17">
    <source>
        <dbReference type="Proteomes" id="UP001605036"/>
    </source>
</evidence>
<evidence type="ECO:0000256" key="11">
    <source>
        <dbReference type="PIRSR" id="PIRSR000168-1"/>
    </source>
</evidence>
<sequence>MALDLTESMGPNSLREERSKVEFDVEAMKVVWAGGIEHKNMADKIRAIVTNDPVFEKVSRPQQDRKTLLKNSLKKAAHAWKIIQEKKLTEQEARLLRYYIDEPNYTDLHWGMFIPAIKGQATEEQQKKWLPLAYRMSIIGCYAQTELGHGSNVQGLETEAVFDPSTDEFVMHSPTLTSTKWWPGGLGKASTHAMVYARLITDGKDYGVHAFIAQIRSLEDHEPLPGVTVGDIGVKFGNGGYNTMDNGLLRFDHVRIPRENLLMRLASVTKEGKYIKSGYPKQIGYGAMVSVRSYIVKDASDILSRAVTIATRYSAVRRQFGGGEGNPETQVIDYKSQQSRLFPMLASAYAFRFVGEWMGHLYDDVMARLSVNDFSTLPEVHACTAGLKSLTTSYTSKSIEECRMLCGGHGYLCDSGLPELYAAYVPACTYEGDNVILLFQVARFLMKSLSQVGMGKKPTGEAAYLGNIQGLATKNCGIKQGGEWMNYEAVVEAFQARAARLSGACALKLNKAPDVEAAFEEYSTDLADAAQAHCQLIIVDKFAEKMKSAFPGQGTRQILEVLFFVYSLDLINKHAAEFLSTGYLTSKQLSLAKDQLRSCFRKVRPNAVGLVDAFGHTDHYLGSILGRYDGDVYPNLYKAAWNNALNESTVTEGYEAYIRPVIKNQTQNSHRR</sequence>
<dbReference type="Pfam" id="PF22924">
    <property type="entry name" value="ACOX_C_alpha1"/>
    <property type="match status" value="1"/>
</dbReference>
<evidence type="ECO:0000256" key="10">
    <source>
        <dbReference type="PIRNR" id="PIRNR000168"/>
    </source>
</evidence>